<evidence type="ECO:0000313" key="1">
    <source>
        <dbReference type="EMBL" id="BBH87249.1"/>
    </source>
</evidence>
<gene>
    <name evidence="1" type="ORF">KTC_20000</name>
</gene>
<sequence>MERTGPINRNEWVTASEAAEIVGTTPHYIRTLAKQYGKLDYYKLNARTSLYYKPQLEELTINRPGRPPRTTHPEKQQQAKWNRWNSIKEQLTRAVDGRGRGIDAGILETVVALNALSLHTVASCEGHLGPNGEDEGTPYPWFEIEADPASLEGLPSGTEIEIRQHLLARAKLQLLLDDFYRSRFVPLDQHLVIQGLVLPGSVPMTRVEPQGAGLQDIRSPEEKRHALVTYQQEMRDFTNFLKERFWKE</sequence>
<protein>
    <submittedName>
        <fullName evidence="1">Uncharacterized protein</fullName>
    </submittedName>
</protein>
<proteinExistence type="predicted"/>
<organism evidence="1">
    <name type="scientific">Thermosporothrix sp. COM3</name>
    <dbReference type="NCBI Taxonomy" id="2490863"/>
    <lineage>
        <taxon>Bacteria</taxon>
        <taxon>Bacillati</taxon>
        <taxon>Chloroflexota</taxon>
        <taxon>Ktedonobacteria</taxon>
        <taxon>Ktedonobacterales</taxon>
        <taxon>Thermosporotrichaceae</taxon>
        <taxon>Thermosporothrix</taxon>
    </lineage>
</organism>
<dbReference type="EMBL" id="AP019376">
    <property type="protein sequence ID" value="BBH87249.1"/>
    <property type="molecule type" value="Genomic_DNA"/>
</dbReference>
<dbReference type="AlphaFoldDB" id="A0A455SJW5"/>
<reference evidence="1" key="1">
    <citation type="submission" date="2018-12" db="EMBL/GenBank/DDBJ databases">
        <title>Novel natural products biosynthetic potential of the class Ktedonobacteria.</title>
        <authorList>
            <person name="Zheng Y."/>
            <person name="Saitou A."/>
            <person name="Wang C.M."/>
            <person name="Toyoda A."/>
            <person name="Minakuchi Y."/>
            <person name="Sekiguchi Y."/>
            <person name="Ueda K."/>
            <person name="Takano H."/>
            <person name="Sakai Y."/>
            <person name="Yokota A."/>
            <person name="Yabe S."/>
        </authorList>
    </citation>
    <scope>NUCLEOTIDE SEQUENCE</scope>
    <source>
        <strain evidence="1">COM3</strain>
    </source>
</reference>
<accession>A0A455SJW5</accession>
<name>A0A455SJW5_9CHLR</name>